<accession>A0A1R3JJN1</accession>
<dbReference type="EMBL" id="AWWV01007728">
    <property type="protein sequence ID" value="OMO95033.1"/>
    <property type="molecule type" value="Genomic_DNA"/>
</dbReference>
<protein>
    <submittedName>
        <fullName evidence="1">Uncharacterized protein</fullName>
    </submittedName>
</protein>
<comment type="caution">
    <text evidence="1">The sequence shown here is derived from an EMBL/GenBank/DDBJ whole genome shotgun (WGS) entry which is preliminary data.</text>
</comment>
<dbReference type="Gramene" id="OMO95033">
    <property type="protein sequence ID" value="OMO95033"/>
    <property type="gene ID" value="CCACVL1_05633"/>
</dbReference>
<keyword evidence="2" id="KW-1185">Reference proteome</keyword>
<evidence type="ECO:0000313" key="1">
    <source>
        <dbReference type="EMBL" id="OMO95033.1"/>
    </source>
</evidence>
<gene>
    <name evidence="1" type="ORF">CCACVL1_05633</name>
</gene>
<evidence type="ECO:0000313" key="2">
    <source>
        <dbReference type="Proteomes" id="UP000188268"/>
    </source>
</evidence>
<name>A0A1R3JJN1_COCAP</name>
<proteinExistence type="predicted"/>
<dbReference type="AlphaFoldDB" id="A0A1R3JJN1"/>
<sequence>MTKSSPDLIMWLNSKIGGVELGFGKASL</sequence>
<reference evidence="1 2" key="1">
    <citation type="submission" date="2013-09" db="EMBL/GenBank/DDBJ databases">
        <title>Corchorus capsularis genome sequencing.</title>
        <authorList>
            <person name="Alam M."/>
            <person name="Haque M.S."/>
            <person name="Islam M.S."/>
            <person name="Emdad E.M."/>
            <person name="Islam M.M."/>
            <person name="Ahmed B."/>
            <person name="Halim A."/>
            <person name="Hossen Q.M.M."/>
            <person name="Hossain M.Z."/>
            <person name="Ahmed R."/>
            <person name="Khan M.M."/>
            <person name="Islam R."/>
            <person name="Rashid M.M."/>
            <person name="Khan S.A."/>
            <person name="Rahman M.S."/>
            <person name="Alam M."/>
        </authorList>
    </citation>
    <scope>NUCLEOTIDE SEQUENCE [LARGE SCALE GENOMIC DNA]</scope>
    <source>
        <strain evidence="2">cv. CVL-1</strain>
        <tissue evidence="1">Whole seedling</tissue>
    </source>
</reference>
<dbReference type="Proteomes" id="UP000188268">
    <property type="component" value="Unassembled WGS sequence"/>
</dbReference>
<organism evidence="1 2">
    <name type="scientific">Corchorus capsularis</name>
    <name type="common">Jute</name>
    <dbReference type="NCBI Taxonomy" id="210143"/>
    <lineage>
        <taxon>Eukaryota</taxon>
        <taxon>Viridiplantae</taxon>
        <taxon>Streptophyta</taxon>
        <taxon>Embryophyta</taxon>
        <taxon>Tracheophyta</taxon>
        <taxon>Spermatophyta</taxon>
        <taxon>Magnoliopsida</taxon>
        <taxon>eudicotyledons</taxon>
        <taxon>Gunneridae</taxon>
        <taxon>Pentapetalae</taxon>
        <taxon>rosids</taxon>
        <taxon>malvids</taxon>
        <taxon>Malvales</taxon>
        <taxon>Malvaceae</taxon>
        <taxon>Grewioideae</taxon>
        <taxon>Apeibeae</taxon>
        <taxon>Corchorus</taxon>
    </lineage>
</organism>